<gene>
    <name evidence="1" type="ORF">OVA965_LOCUS16497</name>
    <name evidence="2" type="ORF">TMI583_LOCUS16502</name>
</gene>
<reference evidence="2" key="1">
    <citation type="submission" date="2021-02" db="EMBL/GenBank/DDBJ databases">
        <authorList>
            <person name="Nowell W R."/>
        </authorList>
    </citation>
    <scope>NUCLEOTIDE SEQUENCE</scope>
</reference>
<comment type="caution">
    <text evidence="2">The sequence shown here is derived from an EMBL/GenBank/DDBJ whole genome shotgun (WGS) entry which is preliminary data.</text>
</comment>
<sequence>MRDHVRSTLGSTYPRLKTISNKTCRRLLGVSAKNMLASKYYKNVINAKIPSKRNDKNCKILDDSHFASAQVKYGYELASSYSQEIISLSCDNKCKIPIGSLAVSRYHQIKRFFPKDQQPNYLNHDFKEGPYITPCNYLKLRHNINQKQYRNHSRLHVAVVLIILSKHVFPNQNTPIQKIHRYSVNVNWTMYKQYRERHYRETIPRATLPRTTLPRTTLPRIQKRHYREYKKRHYSERRYREDSFIGKEE</sequence>
<dbReference type="Proteomes" id="UP000682733">
    <property type="component" value="Unassembled WGS sequence"/>
</dbReference>
<proteinExistence type="predicted"/>
<evidence type="ECO:0000313" key="2">
    <source>
        <dbReference type="EMBL" id="CAF3809322.1"/>
    </source>
</evidence>
<dbReference type="EMBL" id="CAJOBA010007683">
    <property type="protein sequence ID" value="CAF3809322.1"/>
    <property type="molecule type" value="Genomic_DNA"/>
</dbReference>
<protein>
    <submittedName>
        <fullName evidence="2">Uncharacterized protein</fullName>
    </submittedName>
</protein>
<name>A0A8S2JG02_9BILA</name>
<accession>A0A8S2JG02</accession>
<organism evidence="2 3">
    <name type="scientific">Didymodactylos carnosus</name>
    <dbReference type="NCBI Taxonomy" id="1234261"/>
    <lineage>
        <taxon>Eukaryota</taxon>
        <taxon>Metazoa</taxon>
        <taxon>Spiralia</taxon>
        <taxon>Gnathifera</taxon>
        <taxon>Rotifera</taxon>
        <taxon>Eurotatoria</taxon>
        <taxon>Bdelloidea</taxon>
        <taxon>Philodinida</taxon>
        <taxon>Philodinidae</taxon>
        <taxon>Didymodactylos</taxon>
    </lineage>
</organism>
<evidence type="ECO:0000313" key="3">
    <source>
        <dbReference type="Proteomes" id="UP000682733"/>
    </source>
</evidence>
<dbReference type="Proteomes" id="UP000677228">
    <property type="component" value="Unassembled WGS sequence"/>
</dbReference>
<dbReference type="EMBL" id="CAJNOK010007673">
    <property type="protein sequence ID" value="CAF1041288.1"/>
    <property type="molecule type" value="Genomic_DNA"/>
</dbReference>
<dbReference type="AlphaFoldDB" id="A0A8S2JG02"/>
<evidence type="ECO:0000313" key="1">
    <source>
        <dbReference type="EMBL" id="CAF1041288.1"/>
    </source>
</evidence>